<evidence type="ECO:0000259" key="7">
    <source>
        <dbReference type="PROSITE" id="PS51760"/>
    </source>
</evidence>
<comment type="caution">
    <text evidence="8">The sequence shown here is derived from an EMBL/GenBank/DDBJ whole genome shotgun (WGS) entry which is preliminary data.</text>
</comment>
<keyword evidence="4" id="KW-0326">Glycosidase</keyword>
<name>A0AAV4AHZ5_9GAST</name>
<accession>A0AAV4AHZ5</accession>
<dbReference type="GO" id="GO:0031176">
    <property type="term" value="F:endo-1,4-beta-xylanase activity"/>
    <property type="evidence" value="ECO:0007669"/>
    <property type="project" value="UniProtKB-ARBA"/>
</dbReference>
<keyword evidence="5" id="KW-0624">Polysaccharide degradation</keyword>
<dbReference type="EMBL" id="BLXT01003909">
    <property type="protein sequence ID" value="GFO07795.1"/>
    <property type="molecule type" value="Genomic_DNA"/>
</dbReference>
<organism evidence="8 9">
    <name type="scientific">Plakobranchus ocellatus</name>
    <dbReference type="NCBI Taxonomy" id="259542"/>
    <lineage>
        <taxon>Eukaryota</taxon>
        <taxon>Metazoa</taxon>
        <taxon>Spiralia</taxon>
        <taxon>Lophotrochozoa</taxon>
        <taxon>Mollusca</taxon>
        <taxon>Gastropoda</taxon>
        <taxon>Heterobranchia</taxon>
        <taxon>Euthyneura</taxon>
        <taxon>Panpulmonata</taxon>
        <taxon>Sacoglossa</taxon>
        <taxon>Placobranchoidea</taxon>
        <taxon>Plakobranchidae</taxon>
        <taxon>Plakobranchus</taxon>
    </lineage>
</organism>
<dbReference type="Gene3D" id="2.60.120.690">
    <property type="entry name" value="Proprotein convertase subtilisin/kexin type 9"/>
    <property type="match status" value="1"/>
</dbReference>
<protein>
    <submittedName>
        <fullName evidence="8">Endo-1,4-beta-xylanase</fullName>
    </submittedName>
</protein>
<dbReference type="PANTHER" id="PTHR31490:SF1">
    <property type="entry name" value="ENDO-1,4-BETA-XYLANASE 1"/>
    <property type="match status" value="1"/>
</dbReference>
<evidence type="ECO:0000256" key="2">
    <source>
        <dbReference type="ARBA" id="ARBA00022801"/>
    </source>
</evidence>
<dbReference type="Pfam" id="PF00331">
    <property type="entry name" value="Glyco_hydro_10"/>
    <property type="match status" value="1"/>
</dbReference>
<dbReference type="InterPro" id="IPR017853">
    <property type="entry name" value="GH"/>
</dbReference>
<gene>
    <name evidence="8" type="ORF">PoB_003430000</name>
</gene>
<dbReference type="PROSITE" id="PS00591">
    <property type="entry name" value="GH10_1"/>
    <property type="match status" value="1"/>
</dbReference>
<evidence type="ECO:0000256" key="3">
    <source>
        <dbReference type="ARBA" id="ARBA00023277"/>
    </source>
</evidence>
<feature type="active site" description="Nucleophile" evidence="6">
    <location>
        <position position="157"/>
    </location>
</feature>
<dbReference type="SMART" id="SM00633">
    <property type="entry name" value="Glyco_10"/>
    <property type="match status" value="1"/>
</dbReference>
<comment type="similarity">
    <text evidence="1">Belongs to the glycosyl hydrolase 10 (cellulase F) family.</text>
</comment>
<dbReference type="AlphaFoldDB" id="A0AAV4AHZ5"/>
<evidence type="ECO:0000313" key="8">
    <source>
        <dbReference type="EMBL" id="GFO07795.1"/>
    </source>
</evidence>
<evidence type="ECO:0000256" key="5">
    <source>
        <dbReference type="ARBA" id="ARBA00023326"/>
    </source>
</evidence>
<dbReference type="InterPro" id="IPR044846">
    <property type="entry name" value="GH10"/>
</dbReference>
<evidence type="ECO:0000256" key="4">
    <source>
        <dbReference type="ARBA" id="ARBA00023295"/>
    </source>
</evidence>
<evidence type="ECO:0000313" key="9">
    <source>
        <dbReference type="Proteomes" id="UP000735302"/>
    </source>
</evidence>
<dbReference type="InterPro" id="IPR001000">
    <property type="entry name" value="GH10_dom"/>
</dbReference>
<reference evidence="8 9" key="1">
    <citation type="journal article" date="2021" name="Elife">
        <title>Chloroplast acquisition without the gene transfer in kleptoplastic sea slugs, Plakobranchus ocellatus.</title>
        <authorList>
            <person name="Maeda T."/>
            <person name="Takahashi S."/>
            <person name="Yoshida T."/>
            <person name="Shimamura S."/>
            <person name="Takaki Y."/>
            <person name="Nagai Y."/>
            <person name="Toyoda A."/>
            <person name="Suzuki Y."/>
            <person name="Arimoto A."/>
            <person name="Ishii H."/>
            <person name="Satoh N."/>
            <person name="Nishiyama T."/>
            <person name="Hasebe M."/>
            <person name="Maruyama T."/>
            <person name="Minagawa J."/>
            <person name="Obokata J."/>
            <person name="Shigenobu S."/>
        </authorList>
    </citation>
    <scope>NUCLEOTIDE SEQUENCE [LARGE SCALE GENOMIC DNA]</scope>
</reference>
<sequence length="399" mass="45115">MNVRGHCMFWAVDGHSPDYVKSLTAAETKAEVEKHIKYMTSITKGKLGHWDVNNELVHGHFFETQTNDPNFSKYMFRTVHSEDPQPQLFLNEYNVVAKGESTLSYLTQIQQFMKANIGLRGVGVQSHLTAFTEPDTTLMKFRLDLLAQAGLPIWVTELDISTHDEKTRADWYEKVLRLYFSHPTVEGVIFWGFWDHDMDPLKALVHGYTYDLDEAGKRFLRLTKEEWSTHVNKSLASTTTMDVRGYRGVYDLTVWYKGKPIKRGSLTLGNSDKSLTVGITGDGHEIQLPVKIDPFAAVDIDHETTSQRLRTLGQAKSSSQSDKLTCVNRKSGVSAIGDDKFVDVQCQDGEVLTGCSSLLMGMDWHRDGEQIRLVNGKPVCRAIDGYMATAGKCWFIILY</sequence>
<dbReference type="GO" id="GO:0000272">
    <property type="term" value="P:polysaccharide catabolic process"/>
    <property type="evidence" value="ECO:0007669"/>
    <property type="project" value="UniProtKB-KW"/>
</dbReference>
<keyword evidence="9" id="KW-1185">Reference proteome</keyword>
<proteinExistence type="inferred from homology"/>
<evidence type="ECO:0000256" key="1">
    <source>
        <dbReference type="ARBA" id="ARBA00007495"/>
    </source>
</evidence>
<dbReference type="Gene3D" id="3.20.20.80">
    <property type="entry name" value="Glycosidases"/>
    <property type="match status" value="1"/>
</dbReference>
<dbReference type="SUPFAM" id="SSF51445">
    <property type="entry name" value="(Trans)glycosidases"/>
    <property type="match status" value="1"/>
</dbReference>
<dbReference type="PROSITE" id="PS51760">
    <property type="entry name" value="GH10_2"/>
    <property type="match status" value="1"/>
</dbReference>
<keyword evidence="2" id="KW-0378">Hydrolase</keyword>
<feature type="domain" description="GH10" evidence="7">
    <location>
        <begin position="1"/>
        <end position="225"/>
    </location>
</feature>
<dbReference type="PANTHER" id="PTHR31490">
    <property type="entry name" value="GLYCOSYL HYDROLASE"/>
    <property type="match status" value="1"/>
</dbReference>
<dbReference type="InterPro" id="IPR031158">
    <property type="entry name" value="GH10_AS"/>
</dbReference>
<evidence type="ECO:0000256" key="6">
    <source>
        <dbReference type="PROSITE-ProRule" id="PRU10061"/>
    </source>
</evidence>
<dbReference type="Proteomes" id="UP000735302">
    <property type="component" value="Unassembled WGS sequence"/>
</dbReference>
<keyword evidence="3" id="KW-0119">Carbohydrate metabolism</keyword>